<sequence>MRPVNYFYNVSGEESERLIKKYAIEGEFLVRPSLSQRNNYTISVSRGIGQPITHVQIKASGDVFSLVEQDFTSLTDLVQYFIENPNELREQDGRTIRLLRPVSIPWDEPVAKEARGPTAERWFHPNITGTQARDILLKEKQWAYLVRESTRHPGNYVISVKTAENIIKHIMIDRDSQSEMFHVHGGDTFRTISDLLSHYNHNPMVEMGCQSVVHLRTAISSSCFPADAIDIRLAAILQEDPITRKNGISEEFAKIQSADDQLYSRKEGKKAINIKKNRYKNIVPYDHTRVILKDVPDGESDYINANYIRIHQDNPLLCSNREYISTQGCLSNTVGEFLLMIWECDSRVIVMTTKEVERGRVKCHRYWPELGQSITWDNFCVTCTEETKYRDLQESDSYIERKLQLSRRGETRLISHLQFVGWPDHGCPAHPEPVLSFLEAVDRSVRLMGGRGPPIVHCSAGIGRTGAFIVIDLLVNHIKLCGRSCTIDIPRTVLMIREQRSGMVQMSDQYRFVYMAISAFIRKTAHSNGGHVISEALPLAPPPIPQAPPIIPRKPRPEQARSYVNTSQAVINDMETLKLGSS</sequence>
<evidence type="ECO:0000256" key="3">
    <source>
        <dbReference type="ARBA" id="ARBA00022912"/>
    </source>
</evidence>
<dbReference type="Pfam" id="PF00102">
    <property type="entry name" value="Y_phosphatase"/>
    <property type="match status" value="1"/>
</dbReference>
<evidence type="ECO:0000259" key="7">
    <source>
        <dbReference type="PROSITE" id="PS50055"/>
    </source>
</evidence>
<keyword evidence="3" id="KW-0904">Protein phosphatase</keyword>
<dbReference type="InterPro" id="IPR016130">
    <property type="entry name" value="Tyr_Pase_AS"/>
</dbReference>
<dbReference type="SUPFAM" id="SSF52799">
    <property type="entry name" value="(Phosphotyrosine protein) phosphatases II"/>
    <property type="match status" value="1"/>
</dbReference>
<dbReference type="GO" id="GO:0035556">
    <property type="term" value="P:intracellular signal transduction"/>
    <property type="evidence" value="ECO:0007669"/>
    <property type="project" value="TreeGrafter"/>
</dbReference>
<dbReference type="SMART" id="SM00252">
    <property type="entry name" value="SH2"/>
    <property type="match status" value="2"/>
</dbReference>
<organism evidence="9 10">
    <name type="scientific">Mesorhabditis belari</name>
    <dbReference type="NCBI Taxonomy" id="2138241"/>
    <lineage>
        <taxon>Eukaryota</taxon>
        <taxon>Metazoa</taxon>
        <taxon>Ecdysozoa</taxon>
        <taxon>Nematoda</taxon>
        <taxon>Chromadorea</taxon>
        <taxon>Rhabditida</taxon>
        <taxon>Rhabditina</taxon>
        <taxon>Rhabditomorpha</taxon>
        <taxon>Rhabditoidea</taxon>
        <taxon>Rhabditidae</taxon>
        <taxon>Mesorhabditinae</taxon>
        <taxon>Mesorhabditis</taxon>
    </lineage>
</organism>
<dbReference type="GO" id="GO:0000278">
    <property type="term" value="P:mitotic cell cycle"/>
    <property type="evidence" value="ECO:0007669"/>
    <property type="project" value="TreeGrafter"/>
</dbReference>
<evidence type="ECO:0000313" key="9">
    <source>
        <dbReference type="Proteomes" id="UP000887575"/>
    </source>
</evidence>
<dbReference type="PROSITE" id="PS50001">
    <property type="entry name" value="SH2"/>
    <property type="match status" value="2"/>
</dbReference>
<dbReference type="PRINTS" id="PR00401">
    <property type="entry name" value="SH2DOMAIN"/>
</dbReference>
<dbReference type="GO" id="GO:0004726">
    <property type="term" value="F:non-membrane spanning protein tyrosine phosphatase activity"/>
    <property type="evidence" value="ECO:0007669"/>
    <property type="project" value="TreeGrafter"/>
</dbReference>
<dbReference type="InterPro" id="IPR003595">
    <property type="entry name" value="Tyr_Pase_cat"/>
</dbReference>
<evidence type="ECO:0000259" key="6">
    <source>
        <dbReference type="PROSITE" id="PS50001"/>
    </source>
</evidence>
<feature type="domain" description="Tyrosine specific protein phosphatases" evidence="8">
    <location>
        <begin position="435"/>
        <end position="511"/>
    </location>
</feature>
<evidence type="ECO:0000256" key="2">
    <source>
        <dbReference type="ARBA" id="ARBA00022801"/>
    </source>
</evidence>
<dbReference type="PANTHER" id="PTHR46257">
    <property type="entry name" value="TYROSINE-PROTEIN PHOSPHATASE CORKSCREW"/>
    <property type="match status" value="1"/>
</dbReference>
<dbReference type="WBParaSite" id="MBELARI_LOCUS21663">
    <property type="protein sequence ID" value="MBELARI_LOCUS21663"/>
    <property type="gene ID" value="MBELARI_LOCUS21663"/>
</dbReference>
<name>A0AAF3F4Y2_9BILA</name>
<dbReference type="InterPro" id="IPR029021">
    <property type="entry name" value="Prot-tyrosine_phosphatase-like"/>
</dbReference>
<proteinExistence type="predicted"/>
<dbReference type="PRINTS" id="PR00700">
    <property type="entry name" value="PRTYPHPHTASE"/>
</dbReference>
<dbReference type="GO" id="GO:0005737">
    <property type="term" value="C:cytoplasm"/>
    <property type="evidence" value="ECO:0007669"/>
    <property type="project" value="TreeGrafter"/>
</dbReference>
<dbReference type="PROSITE" id="PS00383">
    <property type="entry name" value="TYR_PHOSPHATASE_1"/>
    <property type="match status" value="1"/>
</dbReference>
<evidence type="ECO:0000256" key="4">
    <source>
        <dbReference type="ARBA" id="ARBA00022999"/>
    </source>
</evidence>
<dbReference type="SMART" id="SM00404">
    <property type="entry name" value="PTPc_motif"/>
    <property type="match status" value="1"/>
</dbReference>
<dbReference type="SMART" id="SM00194">
    <property type="entry name" value="PTPc"/>
    <property type="match status" value="1"/>
</dbReference>
<evidence type="ECO:0000313" key="10">
    <source>
        <dbReference type="WBParaSite" id="MBELARI_LOCUS21663"/>
    </source>
</evidence>
<evidence type="ECO:0000259" key="8">
    <source>
        <dbReference type="PROSITE" id="PS50056"/>
    </source>
</evidence>
<dbReference type="InterPro" id="IPR000242">
    <property type="entry name" value="PTP_cat"/>
</dbReference>
<dbReference type="PANTHER" id="PTHR46257:SF3">
    <property type="entry name" value="TYROSINE-PROTEIN PHOSPHATASE CORKSCREW"/>
    <property type="match status" value="1"/>
</dbReference>
<dbReference type="InterPro" id="IPR036860">
    <property type="entry name" value="SH2_dom_sf"/>
</dbReference>
<dbReference type="GO" id="GO:0001784">
    <property type="term" value="F:phosphotyrosine residue binding"/>
    <property type="evidence" value="ECO:0007669"/>
    <property type="project" value="TreeGrafter"/>
</dbReference>
<dbReference type="EC" id="3.1.3.48" evidence="1"/>
<feature type="domain" description="SH2" evidence="6">
    <location>
        <begin position="5"/>
        <end position="102"/>
    </location>
</feature>
<dbReference type="PROSITE" id="PS50056">
    <property type="entry name" value="TYR_PHOSPHATASE_2"/>
    <property type="match status" value="1"/>
</dbReference>
<dbReference type="GO" id="GO:0030154">
    <property type="term" value="P:cell differentiation"/>
    <property type="evidence" value="ECO:0007669"/>
    <property type="project" value="TreeGrafter"/>
</dbReference>
<dbReference type="SUPFAM" id="SSF55550">
    <property type="entry name" value="SH2 domain"/>
    <property type="match status" value="2"/>
</dbReference>
<dbReference type="AlphaFoldDB" id="A0AAF3F4Y2"/>
<accession>A0AAF3F4Y2</accession>
<dbReference type="InterPro" id="IPR000387">
    <property type="entry name" value="Tyr_Pase_dom"/>
</dbReference>
<feature type="domain" description="SH2" evidence="6">
    <location>
        <begin position="122"/>
        <end position="219"/>
    </location>
</feature>
<dbReference type="Gene3D" id="3.30.505.10">
    <property type="entry name" value="SH2 domain"/>
    <property type="match status" value="2"/>
</dbReference>
<protein>
    <recommendedName>
        <fullName evidence="1">protein-tyrosine-phosphatase</fullName>
        <ecNumber evidence="1">3.1.3.48</ecNumber>
    </recommendedName>
</protein>
<dbReference type="InterPro" id="IPR052123">
    <property type="entry name" value="Non-rcpt_Tyr_Phosphatase"/>
</dbReference>
<dbReference type="InterPro" id="IPR000980">
    <property type="entry name" value="SH2"/>
</dbReference>
<evidence type="ECO:0000256" key="1">
    <source>
        <dbReference type="ARBA" id="ARBA00013064"/>
    </source>
</evidence>
<reference evidence="10" key="1">
    <citation type="submission" date="2024-02" db="UniProtKB">
        <authorList>
            <consortium name="WormBaseParasite"/>
        </authorList>
    </citation>
    <scope>IDENTIFICATION</scope>
</reference>
<feature type="domain" description="Tyrosine-protein phosphatase" evidence="7">
    <location>
        <begin position="248"/>
        <end position="520"/>
    </location>
</feature>
<dbReference type="Pfam" id="PF00017">
    <property type="entry name" value="SH2"/>
    <property type="match status" value="2"/>
</dbReference>
<dbReference type="Gene3D" id="3.90.190.10">
    <property type="entry name" value="Protein tyrosine phosphatase superfamily"/>
    <property type="match status" value="1"/>
</dbReference>
<dbReference type="PROSITE" id="PS50055">
    <property type="entry name" value="TYR_PHOSPHATASE_PTP"/>
    <property type="match status" value="1"/>
</dbReference>
<keyword evidence="9" id="KW-1185">Reference proteome</keyword>
<evidence type="ECO:0000256" key="5">
    <source>
        <dbReference type="PROSITE-ProRule" id="PRU00191"/>
    </source>
</evidence>
<dbReference type="Proteomes" id="UP000887575">
    <property type="component" value="Unassembled WGS sequence"/>
</dbReference>
<keyword evidence="2" id="KW-0378">Hydrolase</keyword>
<keyword evidence="4 5" id="KW-0727">SH2 domain</keyword>